<comment type="caution">
    <text evidence="1">The sequence shown here is derived from an EMBL/GenBank/DDBJ whole genome shotgun (WGS) entry which is preliminary data.</text>
</comment>
<gene>
    <name evidence="1" type="ORF">HNP94_001402</name>
</gene>
<proteinExistence type="predicted"/>
<organism evidence="1 2">
    <name type="scientific">Methanococcus maripaludis</name>
    <name type="common">Methanococcus deltae</name>
    <dbReference type="NCBI Taxonomy" id="39152"/>
    <lineage>
        <taxon>Archaea</taxon>
        <taxon>Methanobacteriati</taxon>
        <taxon>Methanobacteriota</taxon>
        <taxon>Methanomada group</taxon>
        <taxon>Methanococci</taxon>
        <taxon>Methanococcales</taxon>
        <taxon>Methanococcaceae</taxon>
        <taxon>Methanococcus</taxon>
    </lineage>
</organism>
<sequence length="48" mass="5485">MLKSEIIKKLKNQVVIILKLDLPFNKYSMEFLTGTSLDKDITSAKTVK</sequence>
<dbReference type="Proteomes" id="UP000567099">
    <property type="component" value="Unassembled WGS sequence"/>
</dbReference>
<dbReference type="RefSeq" id="WP_181505149.1">
    <property type="nucleotide sequence ID" value="NZ_JACDUO010000001.1"/>
</dbReference>
<name>A0A7J9PMF0_METMI</name>
<reference evidence="1 2" key="1">
    <citation type="submission" date="2020-07" db="EMBL/GenBank/DDBJ databases">
        <title>Genomic Encyclopedia of Type Strains, Phase IV (KMG-V): Genome sequencing to study the core and pangenomes of soil and plant-associated prokaryotes.</title>
        <authorList>
            <person name="Whitman W."/>
        </authorList>
    </citation>
    <scope>NUCLEOTIDE SEQUENCE [LARGE SCALE GENOMIC DNA]</scope>
    <source>
        <strain evidence="1 2">C13</strain>
    </source>
</reference>
<dbReference type="AlphaFoldDB" id="A0A7J9PMF0"/>
<protein>
    <submittedName>
        <fullName evidence="1">Uncharacterized protein</fullName>
    </submittedName>
</protein>
<evidence type="ECO:0000313" key="2">
    <source>
        <dbReference type="Proteomes" id="UP000567099"/>
    </source>
</evidence>
<dbReference type="EMBL" id="JACDUO010000001">
    <property type="protein sequence ID" value="MBA2864402.1"/>
    <property type="molecule type" value="Genomic_DNA"/>
</dbReference>
<evidence type="ECO:0000313" key="1">
    <source>
        <dbReference type="EMBL" id="MBA2864402.1"/>
    </source>
</evidence>
<accession>A0A7J9PMF0</accession>